<feature type="region of interest" description="Disordered" evidence="6">
    <location>
        <begin position="1716"/>
        <end position="1848"/>
    </location>
</feature>
<feature type="compositionally biased region" description="Basic and acidic residues" evidence="6">
    <location>
        <begin position="340"/>
        <end position="350"/>
    </location>
</feature>
<dbReference type="Proteomes" id="UP000221165">
    <property type="component" value="Unassembled WGS sequence"/>
</dbReference>
<feature type="region of interest" description="Disordered" evidence="6">
    <location>
        <begin position="1014"/>
        <end position="1057"/>
    </location>
</feature>
<feature type="region of interest" description="Disordered" evidence="6">
    <location>
        <begin position="2303"/>
        <end position="2340"/>
    </location>
</feature>
<feature type="compositionally biased region" description="Basic and acidic residues" evidence="6">
    <location>
        <begin position="1111"/>
        <end position="1151"/>
    </location>
</feature>
<evidence type="ECO:0000256" key="5">
    <source>
        <dbReference type="ARBA" id="ARBA00023242"/>
    </source>
</evidence>
<evidence type="ECO:0000256" key="3">
    <source>
        <dbReference type="ARBA" id="ARBA00023125"/>
    </source>
</evidence>
<gene>
    <name evidence="8" type="ORF">CSUI_005607</name>
</gene>
<feature type="region of interest" description="Disordered" evidence="6">
    <location>
        <begin position="2730"/>
        <end position="2780"/>
    </location>
</feature>
<feature type="compositionally biased region" description="Basic and acidic residues" evidence="6">
    <location>
        <begin position="99"/>
        <end position="109"/>
    </location>
</feature>
<feature type="region of interest" description="Disordered" evidence="6">
    <location>
        <begin position="2600"/>
        <end position="2622"/>
    </location>
</feature>
<feature type="region of interest" description="Disordered" evidence="6">
    <location>
        <begin position="3204"/>
        <end position="3232"/>
    </location>
</feature>
<dbReference type="GO" id="GO:0005634">
    <property type="term" value="C:nucleus"/>
    <property type="evidence" value="ECO:0007669"/>
    <property type="project" value="UniProtKB-SubCell"/>
</dbReference>
<reference evidence="8 9" key="1">
    <citation type="journal article" date="2017" name="Int. J. Parasitol.">
        <title>The genome of the protozoan parasite Cystoisospora suis and a reverse vaccinology approach to identify vaccine candidates.</title>
        <authorList>
            <person name="Palmieri N."/>
            <person name="Shrestha A."/>
            <person name="Ruttkowski B."/>
            <person name="Beck T."/>
            <person name="Vogl C."/>
            <person name="Tomley F."/>
            <person name="Blake D.P."/>
            <person name="Joachim A."/>
        </authorList>
    </citation>
    <scope>NUCLEOTIDE SEQUENCE [LARGE SCALE GENOMIC DNA]</scope>
    <source>
        <strain evidence="8 9">Wien I</strain>
    </source>
</reference>
<evidence type="ECO:0000256" key="4">
    <source>
        <dbReference type="ARBA" id="ARBA00023163"/>
    </source>
</evidence>
<feature type="region of interest" description="Disordered" evidence="6">
    <location>
        <begin position="3958"/>
        <end position="4030"/>
    </location>
</feature>
<protein>
    <submittedName>
        <fullName evidence="8">Ap2 domain transcription factor ap2viii-4</fullName>
    </submittedName>
</protein>
<feature type="region of interest" description="Disordered" evidence="6">
    <location>
        <begin position="312"/>
        <end position="425"/>
    </location>
</feature>
<keyword evidence="9" id="KW-1185">Reference proteome</keyword>
<feature type="compositionally biased region" description="Basic and acidic residues" evidence="6">
    <location>
        <begin position="3346"/>
        <end position="3356"/>
    </location>
</feature>
<feature type="region of interest" description="Disordered" evidence="6">
    <location>
        <begin position="2256"/>
        <end position="2289"/>
    </location>
</feature>
<feature type="compositionally biased region" description="Polar residues" evidence="6">
    <location>
        <begin position="3764"/>
        <end position="3774"/>
    </location>
</feature>
<evidence type="ECO:0000256" key="1">
    <source>
        <dbReference type="ARBA" id="ARBA00004123"/>
    </source>
</evidence>
<feature type="region of interest" description="Disordered" evidence="6">
    <location>
        <begin position="3019"/>
        <end position="3045"/>
    </location>
</feature>
<keyword evidence="5" id="KW-0539">Nucleus</keyword>
<feature type="compositionally biased region" description="Basic and acidic residues" evidence="6">
    <location>
        <begin position="1301"/>
        <end position="1311"/>
    </location>
</feature>
<feature type="compositionally biased region" description="Basic and acidic residues" evidence="6">
    <location>
        <begin position="385"/>
        <end position="403"/>
    </location>
</feature>
<feature type="region of interest" description="Disordered" evidence="6">
    <location>
        <begin position="124"/>
        <end position="179"/>
    </location>
</feature>
<feature type="region of interest" description="Disordered" evidence="6">
    <location>
        <begin position="79"/>
        <end position="109"/>
    </location>
</feature>
<feature type="region of interest" description="Disordered" evidence="6">
    <location>
        <begin position="1332"/>
        <end position="1402"/>
    </location>
</feature>
<feature type="region of interest" description="Disordered" evidence="6">
    <location>
        <begin position="1872"/>
        <end position="1906"/>
    </location>
</feature>
<feature type="region of interest" description="Disordered" evidence="6">
    <location>
        <begin position="1300"/>
        <end position="1319"/>
    </location>
</feature>
<dbReference type="OrthoDB" id="332259at2759"/>
<comment type="subcellular location">
    <subcellularLocation>
        <location evidence="1">Nucleus</location>
    </subcellularLocation>
</comment>
<feature type="compositionally biased region" description="Gly residues" evidence="6">
    <location>
        <begin position="1172"/>
        <end position="1183"/>
    </location>
</feature>
<proteinExistence type="predicted"/>
<feature type="compositionally biased region" description="Low complexity" evidence="6">
    <location>
        <begin position="3440"/>
        <end position="3453"/>
    </location>
</feature>
<evidence type="ECO:0000313" key="9">
    <source>
        <dbReference type="Proteomes" id="UP000221165"/>
    </source>
</evidence>
<feature type="region of interest" description="Disordered" evidence="6">
    <location>
        <begin position="3689"/>
        <end position="3711"/>
    </location>
</feature>
<feature type="compositionally biased region" description="Acidic residues" evidence="6">
    <location>
        <begin position="2607"/>
        <end position="2621"/>
    </location>
</feature>
<feature type="compositionally biased region" description="Basic and acidic residues" evidence="6">
    <location>
        <begin position="2192"/>
        <end position="2208"/>
    </location>
</feature>
<feature type="compositionally biased region" description="Polar residues" evidence="6">
    <location>
        <begin position="2515"/>
        <end position="2525"/>
    </location>
</feature>
<feature type="region of interest" description="Disordered" evidence="6">
    <location>
        <begin position="3762"/>
        <end position="3787"/>
    </location>
</feature>
<feature type="region of interest" description="Disordered" evidence="6">
    <location>
        <begin position="2486"/>
        <end position="2525"/>
    </location>
</feature>
<feature type="compositionally biased region" description="Basic and acidic residues" evidence="6">
    <location>
        <begin position="141"/>
        <end position="157"/>
    </location>
</feature>
<evidence type="ECO:0000313" key="8">
    <source>
        <dbReference type="EMBL" id="PHJ20559.1"/>
    </source>
</evidence>
<feature type="compositionally biased region" description="Gly residues" evidence="6">
    <location>
        <begin position="3385"/>
        <end position="3395"/>
    </location>
</feature>
<feature type="region of interest" description="Disordered" evidence="6">
    <location>
        <begin position="2647"/>
        <end position="2672"/>
    </location>
</feature>
<feature type="compositionally biased region" description="Low complexity" evidence="6">
    <location>
        <begin position="3554"/>
        <end position="3566"/>
    </location>
</feature>
<dbReference type="Pfam" id="PF00847">
    <property type="entry name" value="AP2"/>
    <property type="match status" value="1"/>
</dbReference>
<feature type="compositionally biased region" description="Low complexity" evidence="6">
    <location>
        <begin position="3357"/>
        <end position="3375"/>
    </location>
</feature>
<accession>A0A2C6KUL5</accession>
<feature type="domain" description="AP2/ERF" evidence="7">
    <location>
        <begin position="3476"/>
        <end position="3525"/>
    </location>
</feature>
<name>A0A2C6KUL5_9APIC</name>
<feature type="non-terminal residue" evidence="8">
    <location>
        <position position="1"/>
    </location>
</feature>
<feature type="compositionally biased region" description="Polar residues" evidence="6">
    <location>
        <begin position="2853"/>
        <end position="2863"/>
    </location>
</feature>
<feature type="compositionally biased region" description="Basic and acidic residues" evidence="6">
    <location>
        <begin position="3214"/>
        <end position="3226"/>
    </location>
</feature>
<feature type="compositionally biased region" description="Basic and acidic residues" evidence="6">
    <location>
        <begin position="2328"/>
        <end position="2340"/>
    </location>
</feature>
<sequence length="4030" mass="424231">PFSENRGSVAISDASVSDRGIEIHDRLPHEGLTAGECPSSDVVPFSSDPILFHDAPSATAPSGHDHADLVGETCSPTTAPQDFIDPAASFRRGSSALADPRREDSRYSRGHRCDWTSRQVFPGKAAFSPSAGQRAPKRDRRFPLPDAEQRQSMDIRGRANRALSGDVGDPEKGAEAARVEATDDTGRAYCMVGQQKRSRSVHAFPPEQAGYRSGLFSESARARVVVDRTATRSLESVCCSALIGRVSSIPTPSSTSRAESPAARFIAAAVDAIAPGRFLAEEMSRGSTEGLEAVVLPTGKGEETKRVEECIEEDRTGKTAGEGGQGRRQQLWGGANLAERVARPSTESEKAGTGFALDGESRVGGGGQEGDGAQKGSPTVTPQEVEERHSRDHESGVDKKELEGEGASVRKATAGQERELGDNSCAKSTLGSNLVAGGAAVESSDVASVLTIAARVASETPDETALREMSVAPNLACSRRAVPSGLLDCTRDNQKAGSIRRVRSPSPDGVAVLTTVSAKAAFYRSLSEVYLSSLLQPTEILLNRTAALLIGVLVPAVYTHLNKWFHNTSARRDWTSDHEFQYSCSSSSCNASVESRLLAPAVDLLPVFFSSVSSSPGAVQGMEPGVAAGVAVPPTEADDVAHFVFRASLAPENSLWRIYLLPTRRKPGAAKPPCSLESALALPVPAPRDAISSGDDSGASPLDISCASRECGICPGIQDDGELFCCLDSLLPFPASLSPGTSVTSPFVPSSDDASVSPVVNFLGPFLSSASPDVPRGFTAIPPLSFKGPPPCWCFRGSKDAETERTLSSAGDDSGGMFCRPDRAACKVDVASSPFRSNGGKRHRAVSQSAEQPGPPQKRHRLREKINPGGCRELTVVKTRAEPSLTDPSSALASFLSEEVPVTVYGFHVSKLLAAGVRDAAIALMCAQQSGSLPLTISAGHGGGSLSSGDESGPGSLFTRACSGVLSVEEAAEGAGVASLACLGAPTSADQIECSRPTSSLFWAPVTDVGRLLCSRDPPSRTRPLKSRSAGRIPSATEHGVAGAGGRHSGVHGHASAGMGQTVKQGLKTPADEEGIWVLRQKVLGHALAVRASVAIPDELESTVKGSAFCRENDGGGRVADAGERPARSPGGEDSRQDQTSRTDAHDRKFVESGSSTEPRGPRTESAAVGKDIGGASCGGGRSQGTEGDRLRPRLLERYFLVDAHGASKFEPSPARLRRAVHMAISWFRQKKSQRDLAHVDGANDPVPGFRLPGPSWATSLEAPASARSEEGAQRTELLSSVDTFISSGGGRVVKRTRLHLPRDEMSEPSKLDVSPLQNSGATVVEAAYEHPALGRTDDRQCHRGTAAKETVVSASSANGSRSSAVVPRRERGYWSSGQRQVETEPENSRDGRRRYSVPEEQEEIYDGCSSGVPTRATEDEATGTACLHALAHALVSRFLSVCVPCTLAASSCCCTLFSTVKGSGEDVCWSGDPSITRSPRASLLRGNDSCPRCALLLGLRWREDCFGFEYFVACCQRSVECCNAGFESDASKTVLSGSPRAYLVARPSNSKVGKTHDQCGRMHRGGNLGFPLANDQGARQKLEEIDQPRSMWRGPGKAAFMPAAGSSEAFLQTRAVAEPGAEGRGDGDMDLLLLIQHDVVQPCVFDVLAVQLTFRAALTRLLPFVTVGEEALSSFFSSSTKLRKQILSRDGCYFGQPPRWEGSCSILQSHEAGAREVVDQSRGAMKSTSPSRRENHRGEDTETPLRETRDGGGRVHSLSGESGVGKRLITSVVEKSSRADSNGSGGGFETAVQEDCSDRGSAQEPPSSARRVDGVKGGGERGESECHSRKRDGEHASLPDGTSSSSRASPAFLSLLSLFSSPLALVDALEPVQDSSPSPPFQLETSEKTCTVNTSRGSRRRQPPTAIKLKPPLTFVKKKTKPVTLGRLIANLLSSAPPAEVHRLLAGEGTSKHHRKRGAVEVGEAPDLCRQMNHVRKLEKKQELFESLLRCVGGLKVTCEYLTVTAHTLFRRSLKADILLALLFPSQQEIVMEKHLEQKRREQGGWFPSSTRRGLRRSQQKAEMAQETLERFLHRSWPPAWPVGSAEGVLGKSAPLEESLHRRVRSTGREGSECVSDCETHRRDDEAEAFSVLRPSRILWGKATPCDRLHDGHSNLVRLRRRPTEFPLPQDSPRTSAGDAPPNRARRQRKRGDLESETHDSKREEIGSAKLGIQDSEAGERCQYTGLNSIGRGAEEWSLAGRIAAELPFSASRCLPSDGERPSRLAGTSGAVLPRQKENVPGSNRITEKHSALDAERVLKREGARTPPGSQLSPTALGYTSPPGFRGEAHSSGHGHDFTSFDGGLGAPIASASFWGDHQEPELRHLLLPTSIRTPLCSSVVEEQGRSYRTRVPCALAQGADAVGGYVRINRPPNCIFPEGDISPHSATKAQGATASSLYRSQLGQGLDEGALHYALTGAASSAFRLSPGLLCKARDGDAVGRGPIGESCADASSEPSSVGETGGRGPGAIFSEGDSSGTECTSHATWIDPSLRLRPGSGPGFRGIEDNSQGRLRSWRLETRPASAERLCPRRTLRASTVDVSKLRDGRDFKIDWRSDCDYGSGGTSDEEDELQGGDEVEGAEVTLVSKGTERIQMFEERIPDEEICSADGRSSGTEATPMTSPGSLRAQQPCQSSSLLHSFHSSLAAAFRRHRIPLRAFSSPMCSHLPPLCNLSPAPMANPVAPPLSDFVSTNSAAEPASSQHGRSPCTAGQLQSSVPDTDIGASSAAPSYEASGSRSCRAGGTGDPCLGAVAGEPLHELPLSSQDGELAGHSLPLHQQLEQVGRLLNPANRELYGRKKGKAGTMDFLPTTPERTSTDTASGTRAICWPPATFASLPDSVSLREEEQVFGRLVSPTNAAFSQHLQQEGFRSGSQKKGGEQRGSCFVSFPPTPTRSISATSTPSVPRSPDVHVHVNPPVSETAGDGCSPPLSSATSELHGCRVLVTACDSLFSPLPPVIQTEMVTSVSQQLAADRGDSRNRFFPQEPVQQSAAATQRKLGDTVGPGSQVGASLPGLDGDGVPSGLPSSQQVFAFLRQQNGQSPVGLCQAGTDQGNAPCCLSPGEVGVAYPAVEKAKTAKDSLAVTGRHFGPPAVTPSTGLVEATASTARLYSKSGDGGRGEGASSLASSSLLRAELKPQQQIGHQQLAVVLAAAMKFAERGSKCTNASAFQSEKPPRDLWSDRGEDGESSVAAGRDFVSGNYERRLAEAAAVFRALNLPDASSSRGSTAGFISDVSRRLLAVAASGGVAAGSEAATGLPQQVVAGATREPRETVTPEGLIPSVYEDAALGGAVSAYGGRGRAAAGRRGDPRTRDCSDPSLRPSSRSARRTPSPRSECSAGHRRGGGTGGEKGGGPYLSFPSGAQYTDHGSRARSPSRQKVNTRGNGRRNSSSCSEDSNVGESSGPFSPTPSSGNRTPRRSGANDDEELVPIGELPTGVYFDVARRLWRCQWREDGRLKSSGFSLKQYKTLEEAREACILYKCAVTNTPVNPAWLVPQYIPASKASKRNLRHRQASAPSTPQPSSTSNLSPVPRSEEDSEDSVPPYRGSGRDDAAQGHGSGSVASSLRLVLGKEEARVHHDSTPAGDGGGLCPGVTLGAAAAESATAADALPAAAVRAAERNLVRSPSLGHVDAAAGGIRWGAAAPFCSSGDPGAGRSQRAAADQETGAGLLRPGVSDASHALDGVRDSRAEMCRSGTCFVDKAVATHFNQVLQLLGGGGYKATSPESSSLSEATPLQPGVLSGAPSRTAPTLENLAEFIRTAAGTRAPPIITDNEKKAETAGAGRLSDAVRAACPAGDLLPAGVGGPTVTAVPNAAPPPGEGGSGTRAIARGAAPQLCSPLTAESAGVPPRPSSRVSGCLEQEVSGEQAGLQLRGAVEGETEFVCVTGSSGRAAAPSSPSFASMSFSSPELTVVKPGFETGQVGSRPPPESGKEMSTSSSSEIHALLAASARPTVDTESTGETETDAKRTQELAANTGLQRCKQEGEKPW</sequence>
<dbReference type="EMBL" id="MIGC01002716">
    <property type="protein sequence ID" value="PHJ20559.1"/>
    <property type="molecule type" value="Genomic_DNA"/>
</dbReference>
<organism evidence="8 9">
    <name type="scientific">Cystoisospora suis</name>
    <dbReference type="NCBI Taxonomy" id="483139"/>
    <lineage>
        <taxon>Eukaryota</taxon>
        <taxon>Sar</taxon>
        <taxon>Alveolata</taxon>
        <taxon>Apicomplexa</taxon>
        <taxon>Conoidasida</taxon>
        <taxon>Coccidia</taxon>
        <taxon>Eucoccidiorida</taxon>
        <taxon>Eimeriorina</taxon>
        <taxon>Sarcocystidae</taxon>
        <taxon>Cystoisospora</taxon>
    </lineage>
</organism>
<keyword evidence="3" id="KW-0238">DNA-binding</keyword>
<feature type="region of interest" description="Disordered" evidence="6">
    <location>
        <begin position="2906"/>
        <end position="2951"/>
    </location>
</feature>
<feature type="compositionally biased region" description="Basic and acidic residues" evidence="6">
    <location>
        <begin position="169"/>
        <end position="179"/>
    </location>
</feature>
<feature type="compositionally biased region" description="Polar residues" evidence="6">
    <location>
        <begin position="2934"/>
        <end position="2945"/>
    </location>
</feature>
<feature type="compositionally biased region" description="Polar residues" evidence="6">
    <location>
        <begin position="2730"/>
        <end position="2759"/>
    </location>
</feature>
<feature type="region of interest" description="Disordered" evidence="6">
    <location>
        <begin position="1107"/>
        <end position="1190"/>
    </location>
</feature>
<dbReference type="VEuPathDB" id="ToxoDB:CSUI_005607"/>
<evidence type="ECO:0000256" key="6">
    <source>
        <dbReference type="SAM" id="MobiDB-lite"/>
    </source>
</evidence>
<feature type="compositionally biased region" description="Low complexity" evidence="6">
    <location>
        <begin position="3423"/>
        <end position="3432"/>
    </location>
</feature>
<dbReference type="GeneID" id="94428989"/>
<feature type="region of interest" description="Disordered" evidence="6">
    <location>
        <begin position="2843"/>
        <end position="2864"/>
    </location>
</feature>
<keyword evidence="2" id="KW-0805">Transcription regulation</keyword>
<evidence type="ECO:0000259" key="7">
    <source>
        <dbReference type="Pfam" id="PF00847"/>
    </source>
</evidence>
<feature type="region of interest" description="Disordered" evidence="6">
    <location>
        <begin position="2155"/>
        <end position="2215"/>
    </location>
</feature>
<dbReference type="GO" id="GO:0003700">
    <property type="term" value="F:DNA-binding transcription factor activity"/>
    <property type="evidence" value="ECO:0007669"/>
    <property type="project" value="InterPro"/>
</dbReference>
<feature type="region of interest" description="Disordered" evidence="6">
    <location>
        <begin position="3338"/>
        <end position="3469"/>
    </location>
</feature>
<feature type="compositionally biased region" description="Low complexity" evidence="6">
    <location>
        <begin position="1352"/>
        <end position="1367"/>
    </location>
</feature>
<feature type="compositionally biased region" description="Polar residues" evidence="6">
    <location>
        <begin position="3413"/>
        <end position="3422"/>
    </location>
</feature>
<feature type="compositionally biased region" description="Basic and acidic residues" evidence="6">
    <location>
        <begin position="1732"/>
        <end position="1754"/>
    </location>
</feature>
<feature type="region of interest" description="Disordered" evidence="6">
    <location>
        <begin position="3545"/>
        <end position="3602"/>
    </location>
</feature>
<evidence type="ECO:0000256" key="2">
    <source>
        <dbReference type="ARBA" id="ARBA00023015"/>
    </source>
</evidence>
<feature type="compositionally biased region" description="Polar residues" evidence="6">
    <location>
        <begin position="2651"/>
        <end position="2672"/>
    </location>
</feature>
<feature type="compositionally biased region" description="Basic and acidic residues" evidence="6">
    <location>
        <begin position="1811"/>
        <end position="1838"/>
    </location>
</feature>
<feature type="region of interest" description="Disordered" evidence="6">
    <location>
        <begin position="832"/>
        <end position="863"/>
    </location>
</feature>
<dbReference type="InterPro" id="IPR001471">
    <property type="entry name" value="AP2/ERF_dom"/>
</dbReference>
<dbReference type="Gene3D" id="1.20.5.2050">
    <property type="match status" value="1"/>
</dbReference>
<dbReference type="GO" id="GO:0003677">
    <property type="term" value="F:DNA binding"/>
    <property type="evidence" value="ECO:0007669"/>
    <property type="project" value="UniProtKB-KW"/>
</dbReference>
<dbReference type="RefSeq" id="XP_067922246.1">
    <property type="nucleotide sequence ID" value="XM_068065778.1"/>
</dbReference>
<comment type="caution">
    <text evidence="8">The sequence shown here is derived from an EMBL/GenBank/DDBJ whole genome shotgun (WGS) entry which is preliminary data.</text>
</comment>
<keyword evidence="4" id="KW-0804">Transcription</keyword>